<feature type="region of interest" description="Disordered" evidence="1">
    <location>
        <begin position="35"/>
        <end position="120"/>
    </location>
</feature>
<evidence type="ECO:0000313" key="4">
    <source>
        <dbReference type="Proteomes" id="UP001583172"/>
    </source>
</evidence>
<evidence type="ECO:0000256" key="1">
    <source>
        <dbReference type="SAM" id="MobiDB-lite"/>
    </source>
</evidence>
<sequence length="774" mass="86110">MVRSLSPDTGHGALLAAAESLTGLLLDDDPRAFIKEETATPGPDDRFFRSPPAPQQQQLSQQHQQRQAIKFKKSVSQKLTDVPVGKSRSSQTRVGRQNEKGSRPKTSRNPPAPGEPFMPRRVEDWEPWKSILYDLYITQNRILRDIIDIMEKKHNLHATPKMYKNQFARWGFFKYAVKKRSRPKPDSPSSQSSDDSLDGAIILSRHDLLHPDDSSRNMQAGLTAVRRFIHGHIDHDVGHLQVEEVAGFVDPCYRYFKLAMDLFDLHENLEGGRVLRLAFLQIERKMSKPTMKSFSDLCLLVPHLLLESNRRDILAAYLHYVSGLASVKFGKHPVSELAAALTSLIDARPADMMRYIMLLAQINADTVAALPGVLDRNAQWAHNQYLACQRTAYAPPRRRALPSPPSSPASSPSEEPVPPGTERHDHHTIRLEAQSVYWAQKLVMRDPQSDELASLWLRRQFPPDFAPRCEALLARLHAAAESGMLPMAFARMIEGLYVGWLADYYETVEDWDQVFRWGRRGLELSTDEHSTLGHSYKQTTRMKTKALTILAVSLSSPIITTVQAAPALSTRSHGEVSWYEIGRNLTCTGRISDGSITCLPGVVESVLIRNLEDLNPQSTTTPLLFPLTWSSATEEEDTNRNPSLTVLNSRSLQPDDGLDLGPGEEPDGPLPPGGPGMPPLCVGPNGGPNARDSVGCFIDCFSSGYCNARCDEFGGCVFCVEFAWCPGGPRRVSAACGRQVDGCRTSLLELARACPSFDRTSDEMELQVLDAKSR</sequence>
<feature type="compositionally biased region" description="Basic and acidic residues" evidence="1">
    <location>
        <begin position="35"/>
        <end position="48"/>
    </location>
</feature>
<organism evidence="3 4">
    <name type="scientific">Humicola insolens</name>
    <name type="common">Soft-rot fungus</name>
    <dbReference type="NCBI Taxonomy" id="85995"/>
    <lineage>
        <taxon>Eukaryota</taxon>
        <taxon>Fungi</taxon>
        <taxon>Dikarya</taxon>
        <taxon>Ascomycota</taxon>
        <taxon>Pezizomycotina</taxon>
        <taxon>Sordariomycetes</taxon>
        <taxon>Sordariomycetidae</taxon>
        <taxon>Sordariales</taxon>
        <taxon>Chaetomiaceae</taxon>
        <taxon>Mycothermus</taxon>
    </lineage>
</organism>
<dbReference type="EMBL" id="JAZGSY010000016">
    <property type="protein sequence ID" value="KAL1843452.1"/>
    <property type="molecule type" value="Genomic_DNA"/>
</dbReference>
<feature type="region of interest" description="Disordered" evidence="1">
    <location>
        <begin position="396"/>
        <end position="425"/>
    </location>
</feature>
<feature type="compositionally biased region" description="Pro residues" evidence="1">
    <location>
        <begin position="668"/>
        <end position="678"/>
    </location>
</feature>
<dbReference type="PANTHER" id="PTHR38788:SF3">
    <property type="entry name" value="CLR5 DOMAIN-CONTAINING PROTEIN"/>
    <property type="match status" value="1"/>
</dbReference>
<feature type="compositionally biased region" description="Low complexity" evidence="1">
    <location>
        <begin position="55"/>
        <end position="67"/>
    </location>
</feature>
<feature type="domain" description="Clr5" evidence="2">
    <location>
        <begin position="122"/>
        <end position="174"/>
    </location>
</feature>
<proteinExistence type="predicted"/>
<dbReference type="InterPro" id="IPR025676">
    <property type="entry name" value="Clr5_dom"/>
</dbReference>
<comment type="caution">
    <text evidence="3">The sequence shown here is derived from an EMBL/GenBank/DDBJ whole genome shotgun (WGS) entry which is preliminary data.</text>
</comment>
<dbReference type="Proteomes" id="UP001583172">
    <property type="component" value="Unassembled WGS sequence"/>
</dbReference>
<gene>
    <name evidence="3" type="ORF">VTJ49DRAFT_1562</name>
</gene>
<protein>
    <recommendedName>
        <fullName evidence="2">Clr5 domain-containing protein</fullName>
    </recommendedName>
</protein>
<dbReference type="PANTHER" id="PTHR38788">
    <property type="entry name" value="CLR5 DOMAIN-CONTAINING PROTEIN"/>
    <property type="match status" value="1"/>
</dbReference>
<accession>A0ABR3VP86</accession>
<reference evidence="3 4" key="1">
    <citation type="journal article" date="2024" name="Commun. Biol.">
        <title>Comparative genomic analysis of thermophilic fungi reveals convergent evolutionary adaptations and gene losses.</title>
        <authorList>
            <person name="Steindorff A.S."/>
            <person name="Aguilar-Pontes M.V."/>
            <person name="Robinson A.J."/>
            <person name="Andreopoulos B."/>
            <person name="LaButti K."/>
            <person name="Kuo A."/>
            <person name="Mondo S."/>
            <person name="Riley R."/>
            <person name="Otillar R."/>
            <person name="Haridas S."/>
            <person name="Lipzen A."/>
            <person name="Grimwood J."/>
            <person name="Schmutz J."/>
            <person name="Clum A."/>
            <person name="Reid I.D."/>
            <person name="Moisan M.C."/>
            <person name="Butler G."/>
            <person name="Nguyen T.T.M."/>
            <person name="Dewar K."/>
            <person name="Conant G."/>
            <person name="Drula E."/>
            <person name="Henrissat B."/>
            <person name="Hansel C."/>
            <person name="Singer S."/>
            <person name="Hutchinson M.I."/>
            <person name="de Vries R.P."/>
            <person name="Natvig D.O."/>
            <person name="Powell A.J."/>
            <person name="Tsang A."/>
            <person name="Grigoriev I.V."/>
        </authorList>
    </citation>
    <scope>NUCLEOTIDE SEQUENCE [LARGE SCALE GENOMIC DNA]</scope>
    <source>
        <strain evidence="3 4">CBS 620.91</strain>
    </source>
</reference>
<name>A0ABR3VP86_HUMIN</name>
<feature type="region of interest" description="Disordered" evidence="1">
    <location>
        <begin position="631"/>
        <end position="684"/>
    </location>
</feature>
<feature type="compositionally biased region" description="Polar residues" evidence="1">
    <location>
        <begin position="640"/>
        <end position="652"/>
    </location>
</feature>
<keyword evidence="4" id="KW-1185">Reference proteome</keyword>
<evidence type="ECO:0000313" key="3">
    <source>
        <dbReference type="EMBL" id="KAL1843452.1"/>
    </source>
</evidence>
<feature type="compositionally biased region" description="Acidic residues" evidence="1">
    <location>
        <begin position="656"/>
        <end position="667"/>
    </location>
</feature>
<dbReference type="Pfam" id="PF14420">
    <property type="entry name" value="Clr5"/>
    <property type="match status" value="1"/>
</dbReference>
<evidence type="ECO:0000259" key="2">
    <source>
        <dbReference type="Pfam" id="PF14420"/>
    </source>
</evidence>